<accession>A0ABR7QF19</accession>
<proteinExistence type="predicted"/>
<gene>
    <name evidence="2" type="ORF">H2O64_21050</name>
</gene>
<dbReference type="InterPro" id="IPR037523">
    <property type="entry name" value="VOC_core"/>
</dbReference>
<dbReference type="InterPro" id="IPR004360">
    <property type="entry name" value="Glyas_Fos-R_dOase_dom"/>
</dbReference>
<evidence type="ECO:0000259" key="1">
    <source>
        <dbReference type="PROSITE" id="PS51819"/>
    </source>
</evidence>
<dbReference type="Gene3D" id="3.10.180.10">
    <property type="entry name" value="2,3-Dihydroxybiphenyl 1,2-Dioxygenase, domain 1"/>
    <property type="match status" value="1"/>
</dbReference>
<name>A0ABR7QF19_9FLAO</name>
<comment type="caution">
    <text evidence="2">The sequence shown here is derived from an EMBL/GenBank/DDBJ whole genome shotgun (WGS) entry which is preliminary data.</text>
</comment>
<organism evidence="2 3">
    <name type="scientific">Kordia aestuariivivens</name>
    <dbReference type="NCBI Taxonomy" id="2759037"/>
    <lineage>
        <taxon>Bacteria</taxon>
        <taxon>Pseudomonadati</taxon>
        <taxon>Bacteroidota</taxon>
        <taxon>Flavobacteriia</taxon>
        <taxon>Flavobacteriales</taxon>
        <taxon>Flavobacteriaceae</taxon>
        <taxon>Kordia</taxon>
    </lineage>
</organism>
<reference evidence="2 3" key="1">
    <citation type="submission" date="2020-07" db="EMBL/GenBank/DDBJ databases">
        <title>Description of Kordia aestuariivivens sp. nov., isolated from a tidal flat.</title>
        <authorList>
            <person name="Park S."/>
            <person name="Yoon J.-H."/>
        </authorList>
    </citation>
    <scope>NUCLEOTIDE SEQUENCE [LARGE SCALE GENOMIC DNA]</scope>
    <source>
        <strain evidence="2 3">YSTF-M3</strain>
    </source>
</reference>
<dbReference type="PANTHER" id="PTHR39434">
    <property type="match status" value="1"/>
</dbReference>
<dbReference type="Pfam" id="PF00903">
    <property type="entry name" value="Glyoxalase"/>
    <property type="match status" value="1"/>
</dbReference>
<evidence type="ECO:0000313" key="3">
    <source>
        <dbReference type="Proteomes" id="UP000619238"/>
    </source>
</evidence>
<sequence length="138" mass="15753">MKAAFHLALPCDNIEKTKEFYVSMLGANQGRGTDSWVDIDLYGNQLTFTSAGSFNFDFKNYRLSGQILPSFHFGVIVDTETWGKLYTKLFSKDLDVTTEVTFLENRAGEHISFFVTDPDGYKVEFKSFKNNTEIFLNT</sequence>
<dbReference type="SUPFAM" id="SSF54593">
    <property type="entry name" value="Glyoxalase/Bleomycin resistance protein/Dihydroxybiphenyl dioxygenase"/>
    <property type="match status" value="1"/>
</dbReference>
<feature type="domain" description="VOC" evidence="1">
    <location>
        <begin position="3"/>
        <end position="128"/>
    </location>
</feature>
<evidence type="ECO:0000313" key="2">
    <source>
        <dbReference type="EMBL" id="MBC8757171.1"/>
    </source>
</evidence>
<dbReference type="EMBL" id="JACGWS010000017">
    <property type="protein sequence ID" value="MBC8757171.1"/>
    <property type="molecule type" value="Genomic_DNA"/>
</dbReference>
<dbReference type="InterPro" id="IPR029068">
    <property type="entry name" value="Glyas_Bleomycin-R_OHBP_Dase"/>
</dbReference>
<protein>
    <submittedName>
        <fullName evidence="2">VOC family protein</fullName>
    </submittedName>
</protein>
<keyword evidence="3" id="KW-1185">Reference proteome</keyword>
<dbReference type="RefSeq" id="WP_187564215.1">
    <property type="nucleotide sequence ID" value="NZ_JACGWS010000017.1"/>
</dbReference>
<dbReference type="PROSITE" id="PS51819">
    <property type="entry name" value="VOC"/>
    <property type="match status" value="1"/>
</dbReference>
<dbReference type="Proteomes" id="UP000619238">
    <property type="component" value="Unassembled WGS sequence"/>
</dbReference>
<dbReference type="PANTHER" id="PTHR39434:SF1">
    <property type="entry name" value="VOC DOMAIN-CONTAINING PROTEIN"/>
    <property type="match status" value="1"/>
</dbReference>